<evidence type="ECO:0000313" key="1">
    <source>
        <dbReference type="EMBL" id="SDE49150.1"/>
    </source>
</evidence>
<dbReference type="RefSeq" id="WP_093005148.1">
    <property type="nucleotide sequence ID" value="NZ_FNBC01000002.1"/>
</dbReference>
<evidence type="ECO:0000313" key="2">
    <source>
        <dbReference type="Proteomes" id="UP000199446"/>
    </source>
</evidence>
<organism evidence="1 2">
    <name type="scientific">Thermus arciformis</name>
    <dbReference type="NCBI Taxonomy" id="482827"/>
    <lineage>
        <taxon>Bacteria</taxon>
        <taxon>Thermotogati</taxon>
        <taxon>Deinococcota</taxon>
        <taxon>Deinococci</taxon>
        <taxon>Thermales</taxon>
        <taxon>Thermaceae</taxon>
        <taxon>Thermus</taxon>
    </lineage>
</organism>
<dbReference type="EMBL" id="FNBC01000002">
    <property type="protein sequence ID" value="SDE49150.1"/>
    <property type="molecule type" value="Genomic_DNA"/>
</dbReference>
<dbReference type="Proteomes" id="UP000199446">
    <property type="component" value="Unassembled WGS sequence"/>
</dbReference>
<protein>
    <submittedName>
        <fullName evidence="1">Putative signal transducing protein</fullName>
    </submittedName>
</protein>
<sequence length="78" mass="8464">MERRVLAGTPYAKLLTAPRPVAEGMKARLEAKGIPVFLETPFQDLPEAALGTYMGDVNLWVPEALLGEAEALLEEEAP</sequence>
<dbReference type="OrthoDB" id="33257at2"/>
<keyword evidence="2" id="KW-1185">Reference proteome</keyword>
<proteinExistence type="predicted"/>
<name>A0A1G7DDR9_9DEIN</name>
<accession>A0A1G7DDR9</accession>
<dbReference type="AlphaFoldDB" id="A0A1G7DDR9"/>
<reference evidence="2" key="1">
    <citation type="submission" date="2016-10" db="EMBL/GenBank/DDBJ databases">
        <authorList>
            <person name="Varghese N."/>
            <person name="Submissions S."/>
        </authorList>
    </citation>
    <scope>NUCLEOTIDE SEQUENCE [LARGE SCALE GENOMIC DNA]</scope>
    <source>
        <strain evidence="2">CGMCC 1.6992</strain>
    </source>
</reference>
<dbReference type="STRING" id="482827.SAMN04488243_10291"/>
<gene>
    <name evidence="1" type="ORF">SAMN04488243_10291</name>
</gene>